<reference evidence="1" key="2">
    <citation type="submission" date="2020-02" db="EMBL/GenBank/DDBJ databases">
        <authorList>
            <person name="Gilchrist C.L.M."/>
            <person name="Chooi Y.-H."/>
        </authorList>
    </citation>
    <scope>NUCLEOTIDE SEQUENCE</scope>
    <source>
        <strain evidence="1">MST-FP2251</strain>
    </source>
</reference>
<evidence type="ECO:0000313" key="2">
    <source>
        <dbReference type="Proteomes" id="UP001194746"/>
    </source>
</evidence>
<dbReference type="AlphaFoldDB" id="A0AAD4CFU2"/>
<protein>
    <submittedName>
        <fullName evidence="1">Uncharacterized protein</fullName>
    </submittedName>
</protein>
<organism evidence="1 2">
    <name type="scientific">Aspergillus nanangensis</name>
    <dbReference type="NCBI Taxonomy" id="2582783"/>
    <lineage>
        <taxon>Eukaryota</taxon>
        <taxon>Fungi</taxon>
        <taxon>Dikarya</taxon>
        <taxon>Ascomycota</taxon>
        <taxon>Pezizomycotina</taxon>
        <taxon>Eurotiomycetes</taxon>
        <taxon>Eurotiomycetidae</taxon>
        <taxon>Eurotiales</taxon>
        <taxon>Aspergillaceae</taxon>
        <taxon>Aspergillus</taxon>
        <taxon>Aspergillus subgen. Circumdati</taxon>
    </lineage>
</organism>
<gene>
    <name evidence="1" type="ORF">FE257_000764</name>
</gene>
<proteinExistence type="predicted"/>
<reference evidence="1" key="1">
    <citation type="journal article" date="2019" name="Beilstein J. Org. Chem.">
        <title>Nanangenines: drimane sesquiterpenoids as the dominant metabolite cohort of a novel Australian fungus, Aspergillus nanangensis.</title>
        <authorList>
            <person name="Lacey H.J."/>
            <person name="Gilchrist C.L.M."/>
            <person name="Crombie A."/>
            <person name="Kalaitzis J.A."/>
            <person name="Vuong D."/>
            <person name="Rutledge P.J."/>
            <person name="Turner P."/>
            <person name="Pitt J.I."/>
            <person name="Lacey E."/>
            <person name="Chooi Y.H."/>
            <person name="Piggott A.M."/>
        </authorList>
    </citation>
    <scope>NUCLEOTIDE SEQUENCE</scope>
    <source>
        <strain evidence="1">MST-FP2251</strain>
    </source>
</reference>
<dbReference type="EMBL" id="VCAU01000105">
    <property type="protein sequence ID" value="KAF9885033.1"/>
    <property type="molecule type" value="Genomic_DNA"/>
</dbReference>
<keyword evidence="2" id="KW-1185">Reference proteome</keyword>
<comment type="caution">
    <text evidence="1">The sequence shown here is derived from an EMBL/GenBank/DDBJ whole genome shotgun (WGS) entry which is preliminary data.</text>
</comment>
<evidence type="ECO:0000313" key="1">
    <source>
        <dbReference type="EMBL" id="KAF9885033.1"/>
    </source>
</evidence>
<name>A0AAD4CFU2_ASPNN</name>
<accession>A0AAD4CFU2</accession>
<sequence length="302" mass="31955">MPSATSTIGWTLENWGPVPETYTKSPSCTASTDTWIAYTDMPVAPFLPEVCVTATTDICWPEPTDKSLLEGYADNRYRVAYWSPGVNCPSGWTSIGQAAHPTDGPVTSSGIFQGYPGRADYHGNYHLDDNDRTDSGTVMFGYKDAIGALLDPGETAIACCPSSMTVAENGLCYASLSSHPVSTACKGGWASAGSTIVTTSYMLNGTAYTGPVRMFATPSVAATPTAVTTTTFSADETGGLFAMSMEGPIFMAHRESDLRSLKSTGTSHNEATEKAGKWDNCLRCPGPVKNVDSAMSSATDYE</sequence>
<dbReference type="Proteomes" id="UP001194746">
    <property type="component" value="Unassembled WGS sequence"/>
</dbReference>